<keyword evidence="5" id="KW-0862">Zinc</keyword>
<dbReference type="Pfam" id="PF01297">
    <property type="entry name" value="ZnuA"/>
    <property type="match status" value="1"/>
</dbReference>
<keyword evidence="3" id="KW-0813">Transport</keyword>
<dbReference type="PANTHER" id="PTHR42953:SF3">
    <property type="entry name" value="HIGH-AFFINITY ZINC UPTAKE SYSTEM PROTEIN ZNUA"/>
    <property type="match status" value="1"/>
</dbReference>
<keyword evidence="5" id="KW-0864">Zinc transport</keyword>
<dbReference type="EMBL" id="JASXSV010000017">
    <property type="protein sequence ID" value="MDP0589637.1"/>
    <property type="molecule type" value="Genomic_DNA"/>
</dbReference>
<organism evidence="7 8">
    <name type="scientific">Candidatus Endonucleibacter bathymodioli</name>
    <dbReference type="NCBI Taxonomy" id="539814"/>
    <lineage>
        <taxon>Bacteria</taxon>
        <taxon>Pseudomonadati</taxon>
        <taxon>Pseudomonadota</taxon>
        <taxon>Gammaproteobacteria</taxon>
        <taxon>Oceanospirillales</taxon>
        <taxon>Endozoicomonadaceae</taxon>
        <taxon>Candidatus Endonucleibacter</taxon>
    </lineage>
</organism>
<keyword evidence="5" id="KW-0406">Ion transport</keyword>
<evidence type="ECO:0000313" key="7">
    <source>
        <dbReference type="EMBL" id="MDP0589637.1"/>
    </source>
</evidence>
<dbReference type="InterPro" id="IPR006127">
    <property type="entry name" value="ZnuA-like"/>
</dbReference>
<dbReference type="AlphaFoldDB" id="A0AA90NN24"/>
<comment type="similarity">
    <text evidence="1">Belongs to the bacterial solute-binding protein 9 family.</text>
</comment>
<dbReference type="NCBIfam" id="NF007091">
    <property type="entry name" value="PRK09545.1"/>
    <property type="match status" value="1"/>
</dbReference>
<name>A0AA90NN24_9GAMM</name>
<comment type="caution">
    <text evidence="7">The sequence shown here is derived from an EMBL/GenBank/DDBJ whole genome shotgun (WGS) entry which is preliminary data.</text>
</comment>
<evidence type="ECO:0000256" key="5">
    <source>
        <dbReference type="ARBA" id="ARBA00022906"/>
    </source>
</evidence>
<gene>
    <name evidence="7" type="primary">znuA</name>
    <name evidence="7" type="ORF">QS748_10780</name>
</gene>
<dbReference type="Gene3D" id="3.40.50.1980">
    <property type="entry name" value="Nitrogenase molybdenum iron protein domain"/>
    <property type="match status" value="2"/>
</dbReference>
<dbReference type="GO" id="GO:0046872">
    <property type="term" value="F:metal ion binding"/>
    <property type="evidence" value="ECO:0007669"/>
    <property type="project" value="InterPro"/>
</dbReference>
<accession>A0AA90NN24</accession>
<reference evidence="7 8" key="1">
    <citation type="journal article" date="2023" name="bioRxiv">
        <title>An intranuclear bacterial parasite of deep-sea mussels expresses apoptosis inhibitors acquired from its host.</title>
        <authorList>
            <person name="Gonzalez Porras M.A."/>
            <person name="Assie A."/>
            <person name="Tietjen M."/>
            <person name="Violette M."/>
            <person name="Kleiner M."/>
            <person name="Gruber-Vodicka H."/>
            <person name="Dubilier N."/>
            <person name="Leisch N."/>
        </authorList>
    </citation>
    <scope>NUCLEOTIDE SEQUENCE [LARGE SCALE GENOMIC DNA]</scope>
    <source>
        <strain evidence="7">IAP13</strain>
    </source>
</reference>
<sequence length="369" mass="41832">MLKKISILTSNDSVLLLPTPTHLLLVGSLDFARLSLTRIFNKNWCEICFITFVLALSITISANEPASHTLNEKITPLSILASIKPLQLISQAITNGVLHTDILLPPGASPHDYCLKFSDRKKLDSADLVLWIGPTMETFLTSPLKSSNNQRNIAMMDIADISHRKEQKNNDSKHSKYKYQNSCHHNSHQHRGEHDPHIWLSPKNALVIAKAIKKELLLIDKNEENQKKYNANLLSFQKMIREADQQNIQLLQDVKHKPFFVFHDAYGHLQDHYNLTIAGYFAINPQQQPGARHLDTLRRQLKAAGPTSVFREPQFQPSYINRLTEGLPVNITVLDPLATGIPITPDGYIIFIQNIVLTIRDTLNNQPEK</sequence>
<evidence type="ECO:0000313" key="8">
    <source>
        <dbReference type="Proteomes" id="UP001178148"/>
    </source>
</evidence>
<dbReference type="InterPro" id="IPR050492">
    <property type="entry name" value="Bact_metal-bind_prot9"/>
</dbReference>
<dbReference type="SUPFAM" id="SSF53807">
    <property type="entry name" value="Helical backbone' metal receptor"/>
    <property type="match status" value="1"/>
</dbReference>
<feature type="compositionally biased region" description="Basic and acidic residues" evidence="6">
    <location>
        <begin position="164"/>
        <end position="174"/>
    </location>
</feature>
<evidence type="ECO:0000256" key="4">
    <source>
        <dbReference type="ARBA" id="ARBA00022729"/>
    </source>
</evidence>
<evidence type="ECO:0000256" key="2">
    <source>
        <dbReference type="ARBA" id="ARBA00015915"/>
    </source>
</evidence>
<proteinExistence type="inferred from homology"/>
<keyword evidence="8" id="KW-1185">Reference proteome</keyword>
<protein>
    <recommendedName>
        <fullName evidence="2">High-affinity zinc uptake system protein ZnuA</fullName>
    </recommendedName>
</protein>
<evidence type="ECO:0000256" key="1">
    <source>
        <dbReference type="ARBA" id="ARBA00011028"/>
    </source>
</evidence>
<evidence type="ECO:0000256" key="6">
    <source>
        <dbReference type="SAM" id="MobiDB-lite"/>
    </source>
</evidence>
<keyword evidence="4" id="KW-0732">Signal</keyword>
<feature type="region of interest" description="Disordered" evidence="6">
    <location>
        <begin position="164"/>
        <end position="196"/>
    </location>
</feature>
<dbReference type="GO" id="GO:0006829">
    <property type="term" value="P:zinc ion transport"/>
    <property type="evidence" value="ECO:0007669"/>
    <property type="project" value="UniProtKB-KW"/>
</dbReference>
<dbReference type="PANTHER" id="PTHR42953">
    <property type="entry name" value="HIGH-AFFINITY ZINC UPTAKE SYSTEM PROTEIN ZNUA-RELATED"/>
    <property type="match status" value="1"/>
</dbReference>
<evidence type="ECO:0000256" key="3">
    <source>
        <dbReference type="ARBA" id="ARBA00022448"/>
    </source>
</evidence>
<dbReference type="Proteomes" id="UP001178148">
    <property type="component" value="Unassembled WGS sequence"/>
</dbReference>